<organism evidence="11 12">
    <name type="scientific">Candidatus Pullibacteroides excrementavium</name>
    <dbReference type="NCBI Taxonomy" id="2840905"/>
    <lineage>
        <taxon>Bacteria</taxon>
        <taxon>Pseudomonadati</taxon>
        <taxon>Bacteroidota</taxon>
        <taxon>Bacteroidia</taxon>
        <taxon>Bacteroidales</taxon>
        <taxon>Candidatus Pullibacteroides</taxon>
    </lineage>
</organism>
<evidence type="ECO:0000256" key="10">
    <source>
        <dbReference type="SAM" id="SignalP"/>
    </source>
</evidence>
<comment type="similarity">
    <text evidence="2">Belongs to the outer membrane factor (OMF) (TC 1.B.17) family.</text>
</comment>
<keyword evidence="4" id="KW-1134">Transmembrane beta strand</keyword>
<comment type="caution">
    <text evidence="11">The sequence shown here is derived from an EMBL/GenBank/DDBJ whole genome shotgun (WGS) entry which is preliminary data.</text>
</comment>
<dbReference type="Gene3D" id="1.20.1600.10">
    <property type="entry name" value="Outer membrane efflux proteins (OEP)"/>
    <property type="match status" value="1"/>
</dbReference>
<keyword evidence="8" id="KW-0175">Coiled coil</keyword>
<evidence type="ECO:0000256" key="1">
    <source>
        <dbReference type="ARBA" id="ARBA00004442"/>
    </source>
</evidence>
<dbReference type="GO" id="GO:0015288">
    <property type="term" value="F:porin activity"/>
    <property type="evidence" value="ECO:0007669"/>
    <property type="project" value="TreeGrafter"/>
</dbReference>
<keyword evidence="7" id="KW-0998">Cell outer membrane</keyword>
<evidence type="ECO:0000256" key="7">
    <source>
        <dbReference type="ARBA" id="ARBA00023237"/>
    </source>
</evidence>
<dbReference type="InterPro" id="IPR003423">
    <property type="entry name" value="OMP_efflux"/>
</dbReference>
<evidence type="ECO:0000256" key="3">
    <source>
        <dbReference type="ARBA" id="ARBA00022448"/>
    </source>
</evidence>
<keyword evidence="10" id="KW-0732">Signal</keyword>
<evidence type="ECO:0000256" key="8">
    <source>
        <dbReference type="SAM" id="Coils"/>
    </source>
</evidence>
<proteinExistence type="inferred from homology"/>
<dbReference type="InterPro" id="IPR051906">
    <property type="entry name" value="TolC-like"/>
</dbReference>
<sequence>MRRKTAFLVFLGLLCGGTASAQSPSQESGQPESRKEKRIEAEKQEAAAEEAVSQPQTLSLQDAVGFAVEHNKSLKASRLNIELQQKMITEAISAGIPQINANLNYQTNFGQSVSMGETGLSIKMEDNFTLGASASWTVLNGEWIVGIQTAKIAKTLASQQVDADALDIKSTIYNSYYTILVCERLVQILQENLDNMSQILEHTQNMYNAGSVEISDVDQIRITVGQLNNSLLSMERTLDVNYNLLRIQLGLKAGTPITLTDRLDDFLGEEGFANLALKDFDINNNLQYQLTLTQEELQKKAVSAKKWAYAPTLSAGYNYQYQIVSGGFMTIPHTATVTLSVPIFSGLQRKSQLDQEKITLQQTQLNKSLLEDQLRLNEAQYKYDLQNATENFNLQKENVEVAKSVLGHYQAKFNVGNISSLDLTQANNNYLEAENNYTSACLDLLEAQTNLLKLYNELQ</sequence>
<evidence type="ECO:0000256" key="6">
    <source>
        <dbReference type="ARBA" id="ARBA00023136"/>
    </source>
</evidence>
<feature type="chain" id="PRO_5039489938" evidence="10">
    <location>
        <begin position="22"/>
        <end position="459"/>
    </location>
</feature>
<dbReference type="Proteomes" id="UP000823612">
    <property type="component" value="Unassembled WGS sequence"/>
</dbReference>
<dbReference type="SUPFAM" id="SSF56954">
    <property type="entry name" value="Outer membrane efflux proteins (OEP)"/>
    <property type="match status" value="1"/>
</dbReference>
<dbReference type="EMBL" id="JADIMZ010000050">
    <property type="protein sequence ID" value="MBO8432347.1"/>
    <property type="molecule type" value="Genomic_DNA"/>
</dbReference>
<feature type="region of interest" description="Disordered" evidence="9">
    <location>
        <begin position="19"/>
        <end position="54"/>
    </location>
</feature>
<evidence type="ECO:0000313" key="11">
    <source>
        <dbReference type="EMBL" id="MBO8432347.1"/>
    </source>
</evidence>
<keyword evidence="6" id="KW-0472">Membrane</keyword>
<keyword evidence="5" id="KW-0812">Transmembrane</keyword>
<evidence type="ECO:0000256" key="2">
    <source>
        <dbReference type="ARBA" id="ARBA00007613"/>
    </source>
</evidence>
<name>A0A9D9DQT1_9BACT</name>
<reference evidence="11" key="2">
    <citation type="journal article" date="2021" name="PeerJ">
        <title>Extensive microbial diversity within the chicken gut microbiome revealed by metagenomics and culture.</title>
        <authorList>
            <person name="Gilroy R."/>
            <person name="Ravi A."/>
            <person name="Getino M."/>
            <person name="Pursley I."/>
            <person name="Horton D.L."/>
            <person name="Alikhan N.F."/>
            <person name="Baker D."/>
            <person name="Gharbi K."/>
            <person name="Hall N."/>
            <person name="Watson M."/>
            <person name="Adriaenssens E.M."/>
            <person name="Foster-Nyarko E."/>
            <person name="Jarju S."/>
            <person name="Secka A."/>
            <person name="Antonio M."/>
            <person name="Oren A."/>
            <person name="Chaudhuri R.R."/>
            <person name="La Ragione R."/>
            <person name="Hildebrand F."/>
            <person name="Pallen M.J."/>
        </authorList>
    </citation>
    <scope>NUCLEOTIDE SEQUENCE</scope>
    <source>
        <strain evidence="11">2889</strain>
    </source>
</reference>
<dbReference type="PANTHER" id="PTHR30026:SF20">
    <property type="entry name" value="OUTER MEMBRANE PROTEIN TOLC"/>
    <property type="match status" value="1"/>
</dbReference>
<reference evidence="11" key="1">
    <citation type="submission" date="2020-10" db="EMBL/GenBank/DDBJ databases">
        <authorList>
            <person name="Gilroy R."/>
        </authorList>
    </citation>
    <scope>NUCLEOTIDE SEQUENCE</scope>
    <source>
        <strain evidence="11">2889</strain>
    </source>
</reference>
<feature type="compositionally biased region" description="Low complexity" evidence="9">
    <location>
        <begin position="19"/>
        <end position="31"/>
    </location>
</feature>
<feature type="compositionally biased region" description="Basic and acidic residues" evidence="9">
    <location>
        <begin position="32"/>
        <end position="46"/>
    </location>
</feature>
<gene>
    <name evidence="11" type="ORF">IAB08_03515</name>
</gene>
<dbReference type="GO" id="GO:1990281">
    <property type="term" value="C:efflux pump complex"/>
    <property type="evidence" value="ECO:0007669"/>
    <property type="project" value="TreeGrafter"/>
</dbReference>
<accession>A0A9D9DQT1</accession>
<evidence type="ECO:0000256" key="9">
    <source>
        <dbReference type="SAM" id="MobiDB-lite"/>
    </source>
</evidence>
<protein>
    <submittedName>
        <fullName evidence="11">TolC family protein</fullName>
    </submittedName>
</protein>
<evidence type="ECO:0000256" key="4">
    <source>
        <dbReference type="ARBA" id="ARBA00022452"/>
    </source>
</evidence>
<dbReference type="PANTHER" id="PTHR30026">
    <property type="entry name" value="OUTER MEMBRANE PROTEIN TOLC"/>
    <property type="match status" value="1"/>
</dbReference>
<dbReference type="GO" id="GO:0009279">
    <property type="term" value="C:cell outer membrane"/>
    <property type="evidence" value="ECO:0007669"/>
    <property type="project" value="UniProtKB-SubCell"/>
</dbReference>
<keyword evidence="3" id="KW-0813">Transport</keyword>
<comment type="subcellular location">
    <subcellularLocation>
        <location evidence="1">Cell outer membrane</location>
    </subcellularLocation>
</comment>
<dbReference type="GO" id="GO:0015562">
    <property type="term" value="F:efflux transmembrane transporter activity"/>
    <property type="evidence" value="ECO:0007669"/>
    <property type="project" value="InterPro"/>
</dbReference>
<feature type="signal peptide" evidence="10">
    <location>
        <begin position="1"/>
        <end position="21"/>
    </location>
</feature>
<feature type="coiled-coil region" evidence="8">
    <location>
        <begin position="353"/>
        <end position="380"/>
    </location>
</feature>
<evidence type="ECO:0000313" key="12">
    <source>
        <dbReference type="Proteomes" id="UP000823612"/>
    </source>
</evidence>
<dbReference type="AlphaFoldDB" id="A0A9D9DQT1"/>
<evidence type="ECO:0000256" key="5">
    <source>
        <dbReference type="ARBA" id="ARBA00022692"/>
    </source>
</evidence>
<dbReference type="Pfam" id="PF02321">
    <property type="entry name" value="OEP"/>
    <property type="match status" value="2"/>
</dbReference>